<dbReference type="Proteomes" id="UP000249260">
    <property type="component" value="Unassembled WGS sequence"/>
</dbReference>
<organism evidence="2 3">
    <name type="scientific">Paenibacillus montanisoli</name>
    <dbReference type="NCBI Taxonomy" id="2081970"/>
    <lineage>
        <taxon>Bacteria</taxon>
        <taxon>Bacillati</taxon>
        <taxon>Bacillota</taxon>
        <taxon>Bacilli</taxon>
        <taxon>Bacillales</taxon>
        <taxon>Paenibacillaceae</taxon>
        <taxon>Paenibacillus</taxon>
    </lineage>
</organism>
<keyword evidence="1" id="KW-1133">Transmembrane helix</keyword>
<feature type="transmembrane region" description="Helical" evidence="1">
    <location>
        <begin position="298"/>
        <end position="319"/>
    </location>
</feature>
<name>A0A328U907_9BACL</name>
<keyword evidence="1" id="KW-0812">Transmembrane</keyword>
<protein>
    <recommendedName>
        <fullName evidence="4">ABC transporter permease</fullName>
    </recommendedName>
</protein>
<feature type="transmembrane region" description="Helical" evidence="1">
    <location>
        <begin position="389"/>
        <end position="405"/>
    </location>
</feature>
<dbReference type="AlphaFoldDB" id="A0A328U907"/>
<sequence length="445" mass="50367">MCARLPVCRRAAERARWKKRFTGSWQVEARMDRSVDSLWQARSSDFWRRSAVPYFRYIAQSGLPGVIVMLLLAGMAGYGMLLRNMPEHFPITLVGVAVLTPIICWSPLRTWLREADIVFLVPREAEMPAYLRRSFRYNGMACAAAVLLLCGIYIPLYLAANGRTSAVLIVCAALLLKALQLGSAWRERQLVHAGTRRSMRLLRWAATAVGVASLLHTELWKTAIYLAVVIGLFALLYKRLPRYPIPWLQLIEEERRTRRRYTVFFGAFTDVPTEAAPVKPRRYLSWMASRIRYRKEHAFIYLYAFTLIRTELGGILIRLTGLGVFTGFLSAHSGLWSGWGAAGVCLLFVWLSGIQLSALAQAHRHSVWRHVYPLPEQIRHDAVLRVDRAAALACAVIIWLPQGLLLPPQGYMVQAAASLGLSLLYVLIVRPGRVRRKLAVDPDED</sequence>
<feature type="transmembrane region" description="Helical" evidence="1">
    <location>
        <begin position="223"/>
        <end position="240"/>
    </location>
</feature>
<gene>
    <name evidence="2" type="ORF">DL346_02540</name>
</gene>
<comment type="caution">
    <text evidence="2">The sequence shown here is derived from an EMBL/GenBank/DDBJ whole genome shotgun (WGS) entry which is preliminary data.</text>
</comment>
<dbReference type="OrthoDB" id="2447941at2"/>
<evidence type="ECO:0000313" key="3">
    <source>
        <dbReference type="Proteomes" id="UP000249260"/>
    </source>
</evidence>
<reference evidence="2 3" key="1">
    <citation type="submission" date="2018-06" db="EMBL/GenBank/DDBJ databases">
        <title>Paenibacillus montanisoli sp. nov., isolated from mountain area soil.</title>
        <authorList>
            <person name="Wu M."/>
        </authorList>
    </citation>
    <scope>NUCLEOTIDE SEQUENCE [LARGE SCALE GENOMIC DNA]</scope>
    <source>
        <strain evidence="2 3">RA17</strain>
    </source>
</reference>
<dbReference type="PIRSF" id="PIRSF037259">
    <property type="entry name" value="EcsB_ABC"/>
    <property type="match status" value="1"/>
</dbReference>
<dbReference type="EMBL" id="QLUW01000001">
    <property type="protein sequence ID" value="RAP77385.1"/>
    <property type="molecule type" value="Genomic_DNA"/>
</dbReference>
<evidence type="ECO:0000313" key="2">
    <source>
        <dbReference type="EMBL" id="RAP77385.1"/>
    </source>
</evidence>
<feature type="transmembrane region" description="Helical" evidence="1">
    <location>
        <begin position="339"/>
        <end position="360"/>
    </location>
</feature>
<feature type="transmembrane region" description="Helical" evidence="1">
    <location>
        <begin position="88"/>
        <end position="108"/>
    </location>
</feature>
<feature type="transmembrane region" description="Helical" evidence="1">
    <location>
        <begin position="57"/>
        <end position="82"/>
    </location>
</feature>
<evidence type="ECO:0008006" key="4">
    <source>
        <dbReference type="Google" id="ProtNLM"/>
    </source>
</evidence>
<keyword evidence="3" id="KW-1185">Reference proteome</keyword>
<dbReference type="InterPro" id="IPR010288">
    <property type="entry name" value="EcsB_ABC"/>
</dbReference>
<keyword evidence="1" id="KW-0472">Membrane</keyword>
<dbReference type="Pfam" id="PF05975">
    <property type="entry name" value="EcsB"/>
    <property type="match status" value="1"/>
</dbReference>
<feature type="transmembrane region" description="Helical" evidence="1">
    <location>
        <begin position="137"/>
        <end position="158"/>
    </location>
</feature>
<evidence type="ECO:0000256" key="1">
    <source>
        <dbReference type="SAM" id="Phobius"/>
    </source>
</evidence>
<feature type="transmembrane region" description="Helical" evidence="1">
    <location>
        <begin position="411"/>
        <end position="429"/>
    </location>
</feature>
<accession>A0A328U907</accession>
<proteinExistence type="predicted"/>
<dbReference type="GO" id="GO:0016020">
    <property type="term" value="C:membrane"/>
    <property type="evidence" value="ECO:0007669"/>
    <property type="project" value="InterPro"/>
</dbReference>